<keyword evidence="3" id="KW-1185">Reference proteome</keyword>
<gene>
    <name evidence="2" type="ORF">HFN_0962</name>
</gene>
<keyword evidence="1" id="KW-0472">Membrane</keyword>
<dbReference type="AlphaFoldDB" id="T1DWU7"/>
<accession>T1DWU7</accession>
<dbReference type="STRING" id="1325130.HFN_0962"/>
<reference evidence="2 3" key="1">
    <citation type="journal article" date="2013" name="Genome Announc.">
        <title>Draft Genome Sequence of Helicobacter fennelliae Strain MRY12-0050, Isolated from a Bacteremia Patient.</title>
        <authorList>
            <person name="Rimbara E."/>
            <person name="Matsui M."/>
            <person name="Mori S."/>
            <person name="Suzuki S."/>
            <person name="Suzuki M."/>
            <person name="Kim H."/>
            <person name="Sekizuka T."/>
            <person name="Kuroda M."/>
            <person name="Shibayama K."/>
        </authorList>
    </citation>
    <scope>NUCLEOTIDE SEQUENCE [LARGE SCALE GENOMIC DNA]</scope>
    <source>
        <strain evidence="2 3">MRY12-0050</strain>
    </source>
</reference>
<evidence type="ECO:0000313" key="2">
    <source>
        <dbReference type="EMBL" id="GAD19722.1"/>
    </source>
</evidence>
<proteinExistence type="predicted"/>
<evidence type="ECO:0000256" key="1">
    <source>
        <dbReference type="SAM" id="Phobius"/>
    </source>
</evidence>
<name>T1DWU7_9HELI</name>
<dbReference type="Proteomes" id="UP000018143">
    <property type="component" value="Unassembled WGS sequence"/>
</dbReference>
<keyword evidence="1" id="KW-0812">Transmembrane</keyword>
<comment type="caution">
    <text evidence="2">The sequence shown here is derived from an EMBL/GenBank/DDBJ whole genome shotgun (WGS) entry which is preliminary data.</text>
</comment>
<evidence type="ECO:0000313" key="3">
    <source>
        <dbReference type="Proteomes" id="UP000018143"/>
    </source>
</evidence>
<keyword evidence="1" id="KW-1133">Transmembrane helix</keyword>
<sequence>MQEFGFYGNYIPESKKHSCIYNLFTFYATILPYKLTNKVFLVLLFVAIYRNTQFIAM</sequence>
<feature type="transmembrane region" description="Helical" evidence="1">
    <location>
        <begin position="20"/>
        <end position="49"/>
    </location>
</feature>
<protein>
    <submittedName>
        <fullName evidence="2">Uncharacterized protein</fullName>
    </submittedName>
</protein>
<organism evidence="2 3">
    <name type="scientific">Helicobacter fennelliae MRY12-0050</name>
    <dbReference type="NCBI Taxonomy" id="1325130"/>
    <lineage>
        <taxon>Bacteria</taxon>
        <taxon>Pseudomonadati</taxon>
        <taxon>Campylobacterota</taxon>
        <taxon>Epsilonproteobacteria</taxon>
        <taxon>Campylobacterales</taxon>
        <taxon>Helicobacteraceae</taxon>
        <taxon>Helicobacter</taxon>
    </lineage>
</organism>
<dbReference type="EMBL" id="BASD01000026">
    <property type="protein sequence ID" value="GAD19722.1"/>
    <property type="molecule type" value="Genomic_DNA"/>
</dbReference>